<comment type="caution">
    <text evidence="3">The sequence shown here is derived from an EMBL/GenBank/DDBJ whole genome shotgun (WGS) entry which is preliminary data.</text>
</comment>
<reference evidence="3" key="1">
    <citation type="submission" date="2021-03" db="EMBL/GenBank/DDBJ databases">
        <title>Chromosome level genome of the anhydrobiotic midge Polypedilum vanderplanki.</title>
        <authorList>
            <person name="Yoshida Y."/>
            <person name="Kikawada T."/>
            <person name="Gusev O."/>
        </authorList>
    </citation>
    <scope>NUCLEOTIDE SEQUENCE</scope>
    <source>
        <strain evidence="3">NIAS01</strain>
        <tissue evidence="3">Whole body or cell culture</tissue>
    </source>
</reference>
<sequence>MSKIEKKERRMKFTAMTEDAIHYPSLSSYDINNLYNDLLNFAACRLKMNGRLVMWFPIADHLIEENIFPEHTALQLVSKSRQQLISETSRILLTYEKISDHGEIVIKEHNYDFREKYFMQNLDKETKQELRDATAKRNNEEAAKRGNKIYSREEWREYHKRKRNERN</sequence>
<evidence type="ECO:0000256" key="2">
    <source>
        <dbReference type="ARBA" id="ARBA00022679"/>
    </source>
</evidence>
<keyword evidence="1" id="KW-0489">Methyltransferase</keyword>
<dbReference type="OrthoDB" id="296065at2759"/>
<dbReference type="EMBL" id="JADBJN010000003">
    <property type="protein sequence ID" value="KAG5673758.1"/>
    <property type="molecule type" value="Genomic_DNA"/>
</dbReference>
<dbReference type="PANTHER" id="PTHR13370">
    <property type="entry name" value="RNA METHYLASE-RELATED"/>
    <property type="match status" value="1"/>
</dbReference>
<evidence type="ECO:0000313" key="3">
    <source>
        <dbReference type="EMBL" id="KAG5673758.1"/>
    </source>
</evidence>
<dbReference type="PANTHER" id="PTHR13370:SF3">
    <property type="entry name" value="TRNA (GUANINE(10)-N2)-METHYLTRANSFERASE HOMOLOG"/>
    <property type="match status" value="1"/>
</dbReference>
<dbReference type="GO" id="GO:0008168">
    <property type="term" value="F:methyltransferase activity"/>
    <property type="evidence" value="ECO:0007669"/>
    <property type="project" value="UniProtKB-KW"/>
</dbReference>
<evidence type="ECO:0000256" key="1">
    <source>
        <dbReference type="ARBA" id="ARBA00022603"/>
    </source>
</evidence>
<dbReference type="Proteomes" id="UP001107558">
    <property type="component" value="Chromosome 3"/>
</dbReference>
<name>A0A9J6BWY0_POLVA</name>
<protein>
    <submittedName>
        <fullName evidence="3">Uncharacterized protein</fullName>
    </submittedName>
</protein>
<keyword evidence="4" id="KW-1185">Reference proteome</keyword>
<dbReference type="AlphaFoldDB" id="A0A9J6BWY0"/>
<proteinExistence type="predicted"/>
<evidence type="ECO:0000313" key="4">
    <source>
        <dbReference type="Proteomes" id="UP001107558"/>
    </source>
</evidence>
<gene>
    <name evidence="3" type="ORF">PVAND_003778</name>
</gene>
<dbReference type="GO" id="GO:0032259">
    <property type="term" value="P:methylation"/>
    <property type="evidence" value="ECO:0007669"/>
    <property type="project" value="UniProtKB-KW"/>
</dbReference>
<accession>A0A9J6BWY0</accession>
<organism evidence="3 4">
    <name type="scientific">Polypedilum vanderplanki</name>
    <name type="common">Sleeping chironomid midge</name>
    <dbReference type="NCBI Taxonomy" id="319348"/>
    <lineage>
        <taxon>Eukaryota</taxon>
        <taxon>Metazoa</taxon>
        <taxon>Ecdysozoa</taxon>
        <taxon>Arthropoda</taxon>
        <taxon>Hexapoda</taxon>
        <taxon>Insecta</taxon>
        <taxon>Pterygota</taxon>
        <taxon>Neoptera</taxon>
        <taxon>Endopterygota</taxon>
        <taxon>Diptera</taxon>
        <taxon>Nematocera</taxon>
        <taxon>Chironomoidea</taxon>
        <taxon>Chironomidae</taxon>
        <taxon>Chironominae</taxon>
        <taxon>Polypedilum</taxon>
        <taxon>Polypedilum</taxon>
    </lineage>
</organism>
<keyword evidence="2" id="KW-0808">Transferase</keyword>
<dbReference type="GO" id="GO:0005737">
    <property type="term" value="C:cytoplasm"/>
    <property type="evidence" value="ECO:0007669"/>
    <property type="project" value="TreeGrafter"/>
</dbReference>